<dbReference type="PANTHER" id="PTHR14296">
    <property type="entry name" value="REMODELING AND SPACING FACTOR 1"/>
    <property type="match status" value="1"/>
</dbReference>
<feature type="region of interest" description="Disordered" evidence="4">
    <location>
        <begin position="809"/>
        <end position="855"/>
    </location>
</feature>
<feature type="region of interest" description="Disordered" evidence="4">
    <location>
        <begin position="336"/>
        <end position="384"/>
    </location>
</feature>
<keyword evidence="1" id="KW-0479">Metal-binding</keyword>
<dbReference type="GO" id="GO:0031213">
    <property type="term" value="C:RSF complex"/>
    <property type="evidence" value="ECO:0007669"/>
    <property type="project" value="InterPro"/>
</dbReference>
<dbReference type="Pfam" id="PF00628">
    <property type="entry name" value="PHD"/>
    <property type="match status" value="1"/>
</dbReference>
<feature type="compositionally biased region" description="Basic residues" evidence="4">
    <location>
        <begin position="205"/>
        <end position="226"/>
    </location>
</feature>
<dbReference type="InterPro" id="IPR019787">
    <property type="entry name" value="Znf_PHD-finger"/>
</dbReference>
<feature type="compositionally biased region" description="Pro residues" evidence="4">
    <location>
        <begin position="18"/>
        <end position="28"/>
    </location>
</feature>
<dbReference type="InterPro" id="IPR011011">
    <property type="entry name" value="Znf_FYVE_PHD"/>
</dbReference>
<dbReference type="InterPro" id="IPR028938">
    <property type="entry name" value="Rsf1-like"/>
</dbReference>
<feature type="compositionally biased region" description="Polar residues" evidence="4">
    <location>
        <begin position="713"/>
        <end position="726"/>
    </location>
</feature>
<evidence type="ECO:0000313" key="6">
    <source>
        <dbReference type="EMBL" id="EPE04688.1"/>
    </source>
</evidence>
<reference evidence="6 7" key="1">
    <citation type="journal article" date="2013" name="BMC Genomics">
        <title>The genome and transcriptome of the pine saprophyte Ophiostoma piceae, and a comparison with the bark beetle-associated pine pathogen Grosmannia clavigera.</title>
        <authorList>
            <person name="Haridas S."/>
            <person name="Wang Y."/>
            <person name="Lim L."/>
            <person name="Massoumi Alamouti S."/>
            <person name="Jackman S."/>
            <person name="Docking R."/>
            <person name="Robertson G."/>
            <person name="Birol I."/>
            <person name="Bohlmann J."/>
            <person name="Breuil C."/>
        </authorList>
    </citation>
    <scope>NUCLEOTIDE SEQUENCE [LARGE SCALE GENOMIC DNA]</scope>
    <source>
        <strain evidence="6 7">UAMH 11346</strain>
    </source>
</reference>
<dbReference type="InterPro" id="IPR013083">
    <property type="entry name" value="Znf_RING/FYVE/PHD"/>
</dbReference>
<dbReference type="SUPFAM" id="SSF57903">
    <property type="entry name" value="FYVE/PHD zinc finger"/>
    <property type="match status" value="1"/>
</dbReference>
<gene>
    <name evidence="6" type="ORF">F503_06237</name>
</gene>
<dbReference type="GO" id="GO:0008270">
    <property type="term" value="F:zinc ion binding"/>
    <property type="evidence" value="ECO:0007669"/>
    <property type="project" value="UniProtKB-KW"/>
</dbReference>
<dbReference type="SMART" id="SM00249">
    <property type="entry name" value="PHD"/>
    <property type="match status" value="1"/>
</dbReference>
<proteinExistence type="predicted"/>
<dbReference type="EMBL" id="KE148159">
    <property type="protein sequence ID" value="EPE04688.1"/>
    <property type="molecule type" value="Genomic_DNA"/>
</dbReference>
<feature type="compositionally biased region" description="Basic and acidic residues" evidence="4">
    <location>
        <begin position="349"/>
        <end position="384"/>
    </location>
</feature>
<keyword evidence="2" id="KW-0863">Zinc-finger</keyword>
<evidence type="ECO:0000256" key="1">
    <source>
        <dbReference type="ARBA" id="ARBA00022723"/>
    </source>
</evidence>
<dbReference type="HOGENOM" id="CLU_015602_0_0_1"/>
<feature type="domain" description="Zinc finger PHD-type" evidence="5">
    <location>
        <begin position="457"/>
        <end position="507"/>
    </location>
</feature>
<dbReference type="AlphaFoldDB" id="S3CED6"/>
<feature type="region of interest" description="Disordered" evidence="4">
    <location>
        <begin position="1"/>
        <end position="28"/>
    </location>
</feature>
<keyword evidence="7" id="KW-1185">Reference proteome</keyword>
<evidence type="ECO:0000313" key="7">
    <source>
        <dbReference type="Proteomes" id="UP000016923"/>
    </source>
</evidence>
<dbReference type="InterPro" id="IPR001965">
    <property type="entry name" value="Znf_PHD"/>
</dbReference>
<feature type="region of interest" description="Disordered" evidence="4">
    <location>
        <begin position="197"/>
        <end position="264"/>
    </location>
</feature>
<organism evidence="6 7">
    <name type="scientific">Ophiostoma piceae (strain UAMH 11346)</name>
    <name type="common">Sap stain fungus</name>
    <dbReference type="NCBI Taxonomy" id="1262450"/>
    <lineage>
        <taxon>Eukaryota</taxon>
        <taxon>Fungi</taxon>
        <taxon>Dikarya</taxon>
        <taxon>Ascomycota</taxon>
        <taxon>Pezizomycotina</taxon>
        <taxon>Sordariomycetes</taxon>
        <taxon>Sordariomycetidae</taxon>
        <taxon>Ophiostomatales</taxon>
        <taxon>Ophiostomataceae</taxon>
        <taxon>Ophiostoma</taxon>
    </lineage>
</organism>
<feature type="region of interest" description="Disordered" evidence="4">
    <location>
        <begin position="669"/>
        <end position="792"/>
    </location>
</feature>
<feature type="compositionally biased region" description="Basic and acidic residues" evidence="4">
    <location>
        <begin position="405"/>
        <end position="419"/>
    </location>
</feature>
<dbReference type="InterPro" id="IPR019786">
    <property type="entry name" value="Zinc_finger_PHD-type_CS"/>
</dbReference>
<evidence type="ECO:0000256" key="2">
    <source>
        <dbReference type="ARBA" id="ARBA00022771"/>
    </source>
</evidence>
<dbReference type="Gene3D" id="3.30.40.10">
    <property type="entry name" value="Zinc/RING finger domain, C3HC4 (zinc finger)"/>
    <property type="match status" value="1"/>
</dbReference>
<dbReference type="VEuPathDB" id="FungiDB:F503_06237"/>
<feature type="region of interest" description="Disordered" evidence="4">
    <location>
        <begin position="405"/>
        <end position="431"/>
    </location>
</feature>
<evidence type="ECO:0000256" key="4">
    <source>
        <dbReference type="SAM" id="MobiDB-lite"/>
    </source>
</evidence>
<evidence type="ECO:0000259" key="5">
    <source>
        <dbReference type="SMART" id="SM00249"/>
    </source>
</evidence>
<dbReference type="GO" id="GO:0006355">
    <property type="term" value="P:regulation of DNA-templated transcription"/>
    <property type="evidence" value="ECO:0007669"/>
    <property type="project" value="InterPro"/>
</dbReference>
<accession>S3CED6</accession>
<sequence length="855" mass="94807">MVSVRKRRHADVEEVPEPAAPAPPQHPEPPSMLARLRDLWQFSCLCQWLYIFGGVVKLDNIDIDELEAQCLSPHSTTLQEIGLALLKYLSSHRGLTLELFDEYTRRQYISKAPQLHNPFGTDEVPAKFSEFTVFQKIRILHQMTLFIMMNPDKLRDKMSEQKDADRDQTTWRIEPFGWDKDDRVYYVLDDNRVYRSTEVEASPPRPKKNTKKARAQARRSSKRRRVSAASVDNTFGDAEDEDSVLPGDENPYGPDAAVGEDVNDGPGGMKWECIAVSLEELHALLTTISGRKDPNERILHDKIVEHLLPILEQQDERRKRRDKEREKELLNLAKMATAKRSSRIAGRQEQQRHEDLVREEEQKRLHHLDASRKEEQVQRKFEKERERRLVSREKRLREREVRRAQHEEELAQLSEDSKNHGSGVGRMSERRRLAEIQKNTDALRELEEEGEEEWIFDCICGLHGKVDDGQHSISCERCNIWQHSKCLGVDEGEAEKDDFHFICNTCKHRAENAANRHAMARPIIKIKTNKAKEEGSATNGLTSPEQSIAGVPRVTPASLDVPVTSVPAPAPAPALAAIVSPIKPGIDKDTENGHHKASIARLISTESPKIVVALPSILGPPESKLDGAQVVPVKIDNSVALPLKPKPAKWEKPMSVLGSELGPQKLLIRNGHGHAHPFSVPHPGLSQPDLSPRKSHAYGTIHEHQLPGPPSLSEASANAHQRSPAQTPAPAVTLTPGSSQLPRMQPSPTSFTTPRLHYGSKSQAGSFSTDIPSSPLPPSQGGLSPTKHSPTVVKEAASGLSIMSPTSLVLPPTAALSPSAPQQILTPPVKPEGAAHRQSFSGAVPDGASSSNGEA</sequence>
<feature type="compositionally biased region" description="Polar residues" evidence="4">
    <location>
        <begin position="735"/>
        <end position="753"/>
    </location>
</feature>
<dbReference type="Proteomes" id="UP000016923">
    <property type="component" value="Unassembled WGS sequence"/>
</dbReference>
<dbReference type="PANTHER" id="PTHR14296:SF3">
    <property type="entry name" value="DIKAR, ISOFORM F"/>
    <property type="match status" value="1"/>
</dbReference>
<dbReference type="PROSITE" id="PS01359">
    <property type="entry name" value="ZF_PHD_1"/>
    <property type="match status" value="1"/>
</dbReference>
<feature type="compositionally biased region" description="Polar residues" evidence="4">
    <location>
        <begin position="760"/>
        <end position="771"/>
    </location>
</feature>
<keyword evidence="3" id="KW-0862">Zinc</keyword>
<feature type="compositionally biased region" description="Low complexity" evidence="4">
    <location>
        <begin position="809"/>
        <end position="821"/>
    </location>
</feature>
<dbReference type="STRING" id="1262450.S3CED6"/>
<protein>
    <submittedName>
        <fullName evidence="6">Phd finger domain protein</fullName>
    </submittedName>
</protein>
<dbReference type="eggNOG" id="KOG1472">
    <property type="taxonomic scope" value="Eukaryota"/>
</dbReference>
<dbReference type="OrthoDB" id="303107at2759"/>
<evidence type="ECO:0000256" key="3">
    <source>
        <dbReference type="ARBA" id="ARBA00022833"/>
    </source>
</evidence>
<name>S3CED6_OPHP1</name>